<evidence type="ECO:0000313" key="2">
    <source>
        <dbReference type="EMBL" id="GAA2629953.1"/>
    </source>
</evidence>
<gene>
    <name evidence="2" type="ORF">GCM10009863_51730</name>
</gene>
<comment type="caution">
    <text evidence="2">The sequence shown here is derived from an EMBL/GenBank/DDBJ whole genome shotgun (WGS) entry which is preliminary data.</text>
</comment>
<protein>
    <submittedName>
        <fullName evidence="2">Uncharacterized protein</fullName>
    </submittedName>
</protein>
<dbReference type="RefSeq" id="WP_344568957.1">
    <property type="nucleotide sequence ID" value="NZ_BAAARJ010000018.1"/>
</dbReference>
<evidence type="ECO:0000313" key="3">
    <source>
        <dbReference type="Proteomes" id="UP001501447"/>
    </source>
</evidence>
<accession>A0ABP6CZQ5</accession>
<dbReference type="EMBL" id="BAAARJ010000018">
    <property type="protein sequence ID" value="GAA2629953.1"/>
    <property type="molecule type" value="Genomic_DNA"/>
</dbReference>
<sequence length="86" mass="8727">MTEHEPRRWTDRLMDAVTHSGPGYDLHPAATGPTRAPDGPAASPADTETSETVSGPHTGADALGGCTAGCGTWPCPTTRALNDGAA</sequence>
<evidence type="ECO:0000256" key="1">
    <source>
        <dbReference type="SAM" id="MobiDB-lite"/>
    </source>
</evidence>
<feature type="compositionally biased region" description="Polar residues" evidence="1">
    <location>
        <begin position="46"/>
        <end position="55"/>
    </location>
</feature>
<feature type="compositionally biased region" description="Basic and acidic residues" evidence="1">
    <location>
        <begin position="1"/>
        <end position="14"/>
    </location>
</feature>
<proteinExistence type="predicted"/>
<reference evidence="3" key="1">
    <citation type="journal article" date="2019" name="Int. J. Syst. Evol. Microbiol.">
        <title>The Global Catalogue of Microorganisms (GCM) 10K type strain sequencing project: providing services to taxonomists for standard genome sequencing and annotation.</title>
        <authorList>
            <consortium name="The Broad Institute Genomics Platform"/>
            <consortium name="The Broad Institute Genome Sequencing Center for Infectious Disease"/>
            <person name="Wu L."/>
            <person name="Ma J."/>
        </authorList>
    </citation>
    <scope>NUCLEOTIDE SEQUENCE [LARGE SCALE GENOMIC DNA]</scope>
    <source>
        <strain evidence="3">JCM 16373</strain>
    </source>
</reference>
<organism evidence="2 3">
    <name type="scientific">Streptomyces axinellae</name>
    <dbReference type="NCBI Taxonomy" id="552788"/>
    <lineage>
        <taxon>Bacteria</taxon>
        <taxon>Bacillati</taxon>
        <taxon>Actinomycetota</taxon>
        <taxon>Actinomycetes</taxon>
        <taxon>Kitasatosporales</taxon>
        <taxon>Streptomycetaceae</taxon>
        <taxon>Streptomyces</taxon>
    </lineage>
</organism>
<keyword evidence="3" id="KW-1185">Reference proteome</keyword>
<dbReference type="Proteomes" id="UP001501447">
    <property type="component" value="Unassembled WGS sequence"/>
</dbReference>
<feature type="region of interest" description="Disordered" evidence="1">
    <location>
        <begin position="1"/>
        <end position="86"/>
    </location>
</feature>
<name>A0ABP6CZQ5_9ACTN</name>